<comment type="caution">
    <text evidence="8">The sequence shown here is derived from an EMBL/GenBank/DDBJ whole genome shotgun (WGS) entry which is preliminary data.</text>
</comment>
<dbReference type="PANTHER" id="PTHR23321">
    <property type="entry name" value="RIBOSOMAL PROTEIN S15, BACTERIAL AND ORGANELLAR"/>
    <property type="match status" value="1"/>
</dbReference>
<dbReference type="GO" id="GO:0006412">
    <property type="term" value="P:translation"/>
    <property type="evidence" value="ECO:0007669"/>
    <property type="project" value="UniProtKB-UniRule"/>
</dbReference>
<keyword evidence="9" id="KW-1185">Reference proteome</keyword>
<comment type="similarity">
    <text evidence="4 5">Belongs to the universal ribosomal protein uS15 family.</text>
</comment>
<dbReference type="CDD" id="cd00353">
    <property type="entry name" value="Ribosomal_S15p_S13e"/>
    <property type="match status" value="1"/>
</dbReference>
<dbReference type="NCBIfam" id="TIGR00952">
    <property type="entry name" value="S15_bact"/>
    <property type="match status" value="1"/>
</dbReference>
<evidence type="ECO:0000313" key="9">
    <source>
        <dbReference type="Proteomes" id="UP000612893"/>
    </source>
</evidence>
<comment type="function">
    <text evidence="4 6">One of the primary rRNA binding proteins, it binds directly to 16S rRNA where it helps nucleate assembly of the platform of the 30S subunit by binding and bridging several RNA helices of the 16S rRNA.</text>
</comment>
<feature type="region of interest" description="Disordered" evidence="7">
    <location>
        <begin position="1"/>
        <end position="23"/>
    </location>
</feature>
<dbReference type="GO" id="GO:0019843">
    <property type="term" value="F:rRNA binding"/>
    <property type="evidence" value="ECO:0007669"/>
    <property type="project" value="UniProtKB-UniRule"/>
</dbReference>
<dbReference type="PROSITE" id="PS00362">
    <property type="entry name" value="RIBOSOMAL_S15"/>
    <property type="match status" value="1"/>
</dbReference>
<evidence type="ECO:0000256" key="1">
    <source>
        <dbReference type="ARBA" id="ARBA00022980"/>
    </source>
</evidence>
<evidence type="ECO:0000256" key="7">
    <source>
        <dbReference type="SAM" id="MobiDB-lite"/>
    </source>
</evidence>
<sequence>MAVDSEVKARLAGEHRLHGTDTGSPEVQVAIFTERIRELTRHLQTHKKDHHSRRGLLILVGKRRRLLNYLSRNNVERYRALIAKLGIRR</sequence>
<dbReference type="SUPFAM" id="SSF47060">
    <property type="entry name" value="S15/NS1 RNA-binding domain"/>
    <property type="match status" value="1"/>
</dbReference>
<keyword evidence="4 6" id="KW-0694">RNA-binding</keyword>
<dbReference type="HAMAP" id="MF_01343_B">
    <property type="entry name" value="Ribosomal_uS15_B"/>
    <property type="match status" value="1"/>
</dbReference>
<dbReference type="GO" id="GO:0005840">
    <property type="term" value="C:ribosome"/>
    <property type="evidence" value="ECO:0007669"/>
    <property type="project" value="UniProtKB-KW"/>
</dbReference>
<dbReference type="SMART" id="SM01387">
    <property type="entry name" value="Ribosomal_S15"/>
    <property type="match status" value="1"/>
</dbReference>
<evidence type="ECO:0000256" key="4">
    <source>
        <dbReference type="HAMAP-Rule" id="MF_01343"/>
    </source>
</evidence>
<dbReference type="InterPro" id="IPR005290">
    <property type="entry name" value="Ribosomal_uS15_bac-type"/>
</dbReference>
<feature type="compositionally biased region" description="Basic and acidic residues" evidence="7">
    <location>
        <begin position="1"/>
        <end position="19"/>
    </location>
</feature>
<keyword evidence="1 4" id="KW-0689">Ribosomal protein</keyword>
<keyword evidence="2 4" id="KW-0687">Ribonucleoprotein</keyword>
<dbReference type="RefSeq" id="WP_338205055.1">
    <property type="nucleotide sequence ID" value="NZ_JAEKNR010000234.1"/>
</dbReference>
<dbReference type="AlphaFoldDB" id="A0A934K8W7"/>
<dbReference type="Proteomes" id="UP000612893">
    <property type="component" value="Unassembled WGS sequence"/>
</dbReference>
<dbReference type="Gene3D" id="6.10.250.3130">
    <property type="match status" value="1"/>
</dbReference>
<dbReference type="InterPro" id="IPR009068">
    <property type="entry name" value="uS15_NS1_RNA-bd_sf"/>
</dbReference>
<evidence type="ECO:0000256" key="3">
    <source>
        <dbReference type="ARBA" id="ARBA00064542"/>
    </source>
</evidence>
<dbReference type="Gene3D" id="1.10.287.10">
    <property type="entry name" value="S15/NS1, RNA-binding"/>
    <property type="match status" value="1"/>
</dbReference>
<dbReference type="FunFam" id="1.10.287.10:FF:000002">
    <property type="entry name" value="30S ribosomal protein S15"/>
    <property type="match status" value="1"/>
</dbReference>
<dbReference type="PANTHER" id="PTHR23321:SF26">
    <property type="entry name" value="SMALL RIBOSOMAL SUBUNIT PROTEIN US15M"/>
    <property type="match status" value="1"/>
</dbReference>
<evidence type="ECO:0000256" key="5">
    <source>
        <dbReference type="RuleBase" id="RU003919"/>
    </source>
</evidence>
<evidence type="ECO:0000256" key="2">
    <source>
        <dbReference type="ARBA" id="ARBA00023274"/>
    </source>
</evidence>
<reference evidence="8" key="1">
    <citation type="submission" date="2020-10" db="EMBL/GenBank/DDBJ databases">
        <title>Ca. Dormibacterota MAGs.</title>
        <authorList>
            <person name="Montgomery K."/>
        </authorList>
    </citation>
    <scope>NUCLEOTIDE SEQUENCE [LARGE SCALE GENOMIC DNA]</scope>
    <source>
        <strain evidence="8">SC8812_S17_10</strain>
    </source>
</reference>
<organism evidence="8 9">
    <name type="scientific">Candidatus Nephthysia bennettiae</name>
    <dbReference type="NCBI Taxonomy" id="3127016"/>
    <lineage>
        <taxon>Bacteria</taxon>
        <taxon>Bacillati</taxon>
        <taxon>Candidatus Dormiibacterota</taxon>
        <taxon>Candidatus Dormibacteria</taxon>
        <taxon>Candidatus Dormibacterales</taxon>
        <taxon>Candidatus Dormibacteraceae</taxon>
        <taxon>Candidatus Nephthysia</taxon>
    </lineage>
</organism>
<accession>A0A934K8W7</accession>
<comment type="function">
    <text evidence="4">Forms an intersubunit bridge (bridge B4) with the 23S rRNA of the 50S subunit in the ribosome.</text>
</comment>
<dbReference type="Pfam" id="PF00312">
    <property type="entry name" value="Ribosomal_S15"/>
    <property type="match status" value="1"/>
</dbReference>
<protein>
    <recommendedName>
        <fullName evidence="4">Small ribosomal subunit protein uS15</fullName>
    </recommendedName>
</protein>
<proteinExistence type="inferred from homology"/>
<dbReference type="GO" id="GO:0005737">
    <property type="term" value="C:cytoplasm"/>
    <property type="evidence" value="ECO:0007669"/>
    <property type="project" value="UniProtKB-ARBA"/>
</dbReference>
<dbReference type="EMBL" id="JAEKNR010000234">
    <property type="protein sequence ID" value="MBJ7601019.1"/>
    <property type="molecule type" value="Genomic_DNA"/>
</dbReference>
<keyword evidence="4 6" id="KW-0699">rRNA-binding</keyword>
<comment type="subunit">
    <text evidence="3 4">Part of the 30S ribosomal subunit. Forms a bridge to the 50S subunit in the 70S ribosome, contacting the 23S rRNA.</text>
</comment>
<dbReference type="InterPro" id="IPR000589">
    <property type="entry name" value="Ribosomal_uS15"/>
</dbReference>
<evidence type="ECO:0000256" key="6">
    <source>
        <dbReference type="RuleBase" id="RU004524"/>
    </source>
</evidence>
<evidence type="ECO:0000313" key="8">
    <source>
        <dbReference type="EMBL" id="MBJ7601019.1"/>
    </source>
</evidence>
<name>A0A934K8W7_9BACT</name>
<dbReference type="GO" id="GO:1990904">
    <property type="term" value="C:ribonucleoprotein complex"/>
    <property type="evidence" value="ECO:0007669"/>
    <property type="project" value="UniProtKB-KW"/>
</dbReference>
<gene>
    <name evidence="4 8" type="primary">rpsO</name>
    <name evidence="8" type="ORF">JF922_23480</name>
</gene>